<dbReference type="STRING" id="29655.A0A0K9PM72"/>
<keyword evidence="3 12" id="KW-0808">Transferase</keyword>
<evidence type="ECO:0000256" key="3">
    <source>
        <dbReference type="ARBA" id="ARBA00022679"/>
    </source>
</evidence>
<dbReference type="OrthoDB" id="1298661at2759"/>
<dbReference type="GO" id="GO:0071885">
    <property type="term" value="F:N-terminal protein N-methyltransferase activity"/>
    <property type="evidence" value="ECO:0007669"/>
    <property type="project" value="UniProtKB-EC"/>
</dbReference>
<accession>A0A0K9PM72</accession>
<keyword evidence="13" id="KW-1185">Reference proteome</keyword>
<dbReference type="SUPFAM" id="SSF53335">
    <property type="entry name" value="S-adenosyl-L-methionine-dependent methyltransferases"/>
    <property type="match status" value="1"/>
</dbReference>
<organism evidence="12 13">
    <name type="scientific">Zostera marina</name>
    <name type="common">Eelgrass</name>
    <dbReference type="NCBI Taxonomy" id="29655"/>
    <lineage>
        <taxon>Eukaryota</taxon>
        <taxon>Viridiplantae</taxon>
        <taxon>Streptophyta</taxon>
        <taxon>Embryophyta</taxon>
        <taxon>Tracheophyta</taxon>
        <taxon>Spermatophyta</taxon>
        <taxon>Magnoliopsida</taxon>
        <taxon>Liliopsida</taxon>
        <taxon>Zosteraceae</taxon>
        <taxon>Zostera</taxon>
    </lineage>
</organism>
<proteinExistence type="inferred from homology"/>
<sequence>MEAEGMDSEGRGFRNVREMWREVIGCDGVEKEQKEGSSTVQNSNKRQEWYSKGIAYWQGVDASVDGVLGGYGNVNDADVKGSEAFLQPLLAVRFGGGNPHLVALDCGSGIGRITKNLLIRYFNEVDLVEPVSHFLDAARKNLAPENIVQGSHKAANFYGVPLQDFSPECERYDVIWVQWCIGQLPDDDFVAFFKKAKSGLKPNGFFVLKENIAKSGFVLDKEDQSITRSDGYFRQLFQRCGLQIYKTQDQKGFPRELFAVKMYALVPILTETTTRVQRKFQTWAPTIIKS</sequence>
<dbReference type="EC" id="2.1.1.244" evidence="5"/>
<evidence type="ECO:0000256" key="11">
    <source>
        <dbReference type="ARBA" id="ARBA00060050"/>
    </source>
</evidence>
<evidence type="ECO:0000313" key="12">
    <source>
        <dbReference type="EMBL" id="KMZ70071.1"/>
    </source>
</evidence>
<dbReference type="GO" id="GO:0008168">
    <property type="term" value="F:methyltransferase activity"/>
    <property type="evidence" value="ECO:0000318"/>
    <property type="project" value="GO_Central"/>
</dbReference>
<comment type="catalytic activity">
    <reaction evidence="10">
        <text>N-terminal L-alanyl-L-prolyl-L-lysyl-[protein] + 3 S-adenosyl-L-methionine = N-terminal N,N,N-trimethyl-L-alanyl-L-prolyl-L-lysyl-[protein] + 3 S-adenosyl-L-homocysteine + 3 H(+)</text>
        <dbReference type="Rhea" id="RHEA:54712"/>
        <dbReference type="Rhea" id="RHEA-COMP:13785"/>
        <dbReference type="Rhea" id="RHEA-COMP:13971"/>
        <dbReference type="ChEBI" id="CHEBI:15378"/>
        <dbReference type="ChEBI" id="CHEBI:57856"/>
        <dbReference type="ChEBI" id="CHEBI:59789"/>
        <dbReference type="ChEBI" id="CHEBI:138057"/>
        <dbReference type="ChEBI" id="CHEBI:138315"/>
        <dbReference type="EC" id="2.1.1.244"/>
    </reaction>
</comment>
<evidence type="ECO:0000256" key="8">
    <source>
        <dbReference type="ARBA" id="ARBA00047306"/>
    </source>
</evidence>
<evidence type="ECO:0000256" key="4">
    <source>
        <dbReference type="ARBA" id="ARBA00022691"/>
    </source>
</evidence>
<dbReference type="Proteomes" id="UP000036987">
    <property type="component" value="Unassembled WGS sequence"/>
</dbReference>
<dbReference type="PANTHER" id="PTHR12753">
    <property type="entry name" value="AD-003 - RELATED"/>
    <property type="match status" value="1"/>
</dbReference>
<comment type="catalytic activity">
    <reaction evidence="9">
        <text>N-terminal L-prolyl-L-prolyl-L-lysyl-[protein] + 2 S-adenosyl-L-methionine = N-terminal N,N-dimethyl-L-prolyl-L-prolyl-L-lysyl-[protein] + 2 S-adenosyl-L-homocysteine + 2 H(+)</text>
        <dbReference type="Rhea" id="RHEA:54736"/>
        <dbReference type="Rhea" id="RHEA-COMP:13787"/>
        <dbReference type="Rhea" id="RHEA-COMP:13974"/>
        <dbReference type="ChEBI" id="CHEBI:15378"/>
        <dbReference type="ChEBI" id="CHEBI:57856"/>
        <dbReference type="ChEBI" id="CHEBI:59789"/>
        <dbReference type="ChEBI" id="CHEBI:138059"/>
        <dbReference type="ChEBI" id="CHEBI:138318"/>
        <dbReference type="EC" id="2.1.1.244"/>
    </reaction>
</comment>
<evidence type="ECO:0000256" key="6">
    <source>
        <dbReference type="ARBA" id="ARBA00039449"/>
    </source>
</evidence>
<evidence type="ECO:0000256" key="5">
    <source>
        <dbReference type="ARBA" id="ARBA00039112"/>
    </source>
</evidence>
<comment type="catalytic activity">
    <reaction evidence="8">
        <text>N-terminal L-seryl-L-prolyl-L-lysyl-[protein] + 3 S-adenosyl-L-methionine = N-terminal N,N,N-trimethyl-L-seryl-L-prolyl-L-lysyl-[protein] + 3 S-adenosyl-L-homocysteine + 3 H(+)</text>
        <dbReference type="Rhea" id="RHEA:54724"/>
        <dbReference type="Rhea" id="RHEA-COMP:13789"/>
        <dbReference type="Rhea" id="RHEA-COMP:13973"/>
        <dbReference type="ChEBI" id="CHEBI:15378"/>
        <dbReference type="ChEBI" id="CHEBI:57856"/>
        <dbReference type="ChEBI" id="CHEBI:59789"/>
        <dbReference type="ChEBI" id="CHEBI:138061"/>
        <dbReference type="ChEBI" id="CHEBI:138317"/>
        <dbReference type="EC" id="2.1.1.244"/>
    </reaction>
</comment>
<evidence type="ECO:0000256" key="2">
    <source>
        <dbReference type="ARBA" id="ARBA00022603"/>
    </source>
</evidence>
<reference evidence="13" key="1">
    <citation type="journal article" date="2016" name="Nature">
        <title>The genome of the seagrass Zostera marina reveals angiosperm adaptation to the sea.</title>
        <authorList>
            <person name="Olsen J.L."/>
            <person name="Rouze P."/>
            <person name="Verhelst B."/>
            <person name="Lin Y.-C."/>
            <person name="Bayer T."/>
            <person name="Collen J."/>
            <person name="Dattolo E."/>
            <person name="De Paoli E."/>
            <person name="Dittami S."/>
            <person name="Maumus F."/>
            <person name="Michel G."/>
            <person name="Kersting A."/>
            <person name="Lauritano C."/>
            <person name="Lohaus R."/>
            <person name="Toepel M."/>
            <person name="Tonon T."/>
            <person name="Vanneste K."/>
            <person name="Amirebrahimi M."/>
            <person name="Brakel J."/>
            <person name="Bostroem C."/>
            <person name="Chovatia M."/>
            <person name="Grimwood J."/>
            <person name="Jenkins J.W."/>
            <person name="Jueterbock A."/>
            <person name="Mraz A."/>
            <person name="Stam W.T."/>
            <person name="Tice H."/>
            <person name="Bornberg-Bauer E."/>
            <person name="Green P.J."/>
            <person name="Pearson G.A."/>
            <person name="Procaccini G."/>
            <person name="Duarte C.M."/>
            <person name="Schmutz J."/>
            <person name="Reusch T.B.H."/>
            <person name="Van de Peer Y."/>
        </authorList>
    </citation>
    <scope>NUCLEOTIDE SEQUENCE [LARGE SCALE GENOMIC DNA]</scope>
    <source>
        <strain evidence="13">cv. Finnish</strain>
    </source>
</reference>
<comment type="caution">
    <text evidence="12">The sequence shown here is derived from an EMBL/GenBank/DDBJ whole genome shotgun (WGS) entry which is preliminary data.</text>
</comment>
<dbReference type="OMA" id="PVRMYCL"/>
<evidence type="ECO:0000313" key="13">
    <source>
        <dbReference type="Proteomes" id="UP000036987"/>
    </source>
</evidence>
<dbReference type="InterPro" id="IPR008576">
    <property type="entry name" value="MeTrfase_NTM1"/>
</dbReference>
<dbReference type="GO" id="GO:0005737">
    <property type="term" value="C:cytoplasm"/>
    <property type="evidence" value="ECO:0000318"/>
    <property type="project" value="GO_Central"/>
</dbReference>
<evidence type="ECO:0000256" key="10">
    <source>
        <dbReference type="ARBA" id="ARBA00048167"/>
    </source>
</evidence>
<dbReference type="Gene3D" id="3.40.50.150">
    <property type="entry name" value="Vaccinia Virus protein VP39"/>
    <property type="match status" value="1"/>
</dbReference>
<dbReference type="EMBL" id="LFYR01000729">
    <property type="protein sequence ID" value="KMZ70071.1"/>
    <property type="molecule type" value="Genomic_DNA"/>
</dbReference>
<protein>
    <recommendedName>
        <fullName evidence="6">Alpha N-terminal protein methyltransferase 1</fullName>
        <ecNumber evidence="5">2.1.1.244</ecNumber>
    </recommendedName>
    <alternativeName>
        <fullName evidence="7">X-Pro-Lys N-terminal protein methyltransferase 1</fullName>
    </alternativeName>
</protein>
<keyword evidence="2 12" id="KW-0489">Methyltransferase</keyword>
<evidence type="ECO:0000256" key="7">
    <source>
        <dbReference type="ARBA" id="ARBA00043129"/>
    </source>
</evidence>
<keyword evidence="4" id="KW-0949">S-adenosyl-L-methionine</keyword>
<dbReference type="Pfam" id="PF05891">
    <property type="entry name" value="Methyltransf_PK"/>
    <property type="match status" value="1"/>
</dbReference>
<dbReference type="InterPro" id="IPR029063">
    <property type="entry name" value="SAM-dependent_MTases_sf"/>
</dbReference>
<comment type="similarity">
    <text evidence="1">Belongs to the methyltransferase superfamily. NTM1 family.</text>
</comment>
<name>A0A0K9PM72_ZOSMR</name>
<dbReference type="PANTHER" id="PTHR12753:SF0">
    <property type="entry name" value="ALPHA N-TERMINAL PROTEIN METHYLTRANSFERASE 1"/>
    <property type="match status" value="1"/>
</dbReference>
<gene>
    <name evidence="12" type="ORF">ZOSMA_1G00420</name>
</gene>
<dbReference type="GO" id="GO:0032259">
    <property type="term" value="P:methylation"/>
    <property type="evidence" value="ECO:0007669"/>
    <property type="project" value="UniProtKB-KW"/>
</dbReference>
<evidence type="ECO:0000256" key="1">
    <source>
        <dbReference type="ARBA" id="ARBA00009059"/>
    </source>
</evidence>
<dbReference type="CDD" id="cd02440">
    <property type="entry name" value="AdoMet_MTases"/>
    <property type="match status" value="1"/>
</dbReference>
<comment type="function">
    <text evidence="11">Alpha-N-methyltransferase that methylates the N-terminus of target proteins containing the N-terminal motif [Ala/Pro/Ser]-Pro-Lys when the initiator Met is cleaved. Specifically catalyzes mono-, di- or tri-methylation of exposed alpha-amino group of Ala or Ser residue in the [Ala/Ser]-Pro-Lys motif and mono- or di-methylation of Pro in the Pro-Pro-Lys motif.</text>
</comment>
<evidence type="ECO:0000256" key="9">
    <source>
        <dbReference type="ARBA" id="ARBA00047885"/>
    </source>
</evidence>
<dbReference type="FunFam" id="3.40.50.150:FF:000025">
    <property type="entry name" value="N-terminal Xaa-Pro-Lys N-methyltransferase 1"/>
    <property type="match status" value="1"/>
</dbReference>
<dbReference type="AlphaFoldDB" id="A0A0K9PM72"/>